<dbReference type="EC" id="2.3.1.282" evidence="5"/>
<dbReference type="Gene3D" id="3.30.559.10">
    <property type="entry name" value="Chloramphenicol acetyltransferase-like domain"/>
    <property type="match status" value="1"/>
</dbReference>
<dbReference type="SUPFAM" id="SSF52777">
    <property type="entry name" value="CoA-dependent acyltransferases"/>
    <property type="match status" value="2"/>
</dbReference>
<comment type="catalytic activity">
    <reaction evidence="1">
        <text>2 a mycocerosyl-[mycocerosic acid synthase] + a phthiocerol = a dimycocerosyl phthiocerol + 2 holo-[mycocerosic acid synthase].</text>
        <dbReference type="EC" id="2.3.1.282"/>
    </reaction>
</comment>
<evidence type="ECO:0000313" key="17">
    <source>
        <dbReference type="Proteomes" id="UP000008190"/>
    </source>
</evidence>
<dbReference type="InterPro" id="IPR052058">
    <property type="entry name" value="Alcohol_O-acetyltransferase"/>
</dbReference>
<evidence type="ECO:0000256" key="1">
    <source>
        <dbReference type="ARBA" id="ARBA00000026"/>
    </source>
</evidence>
<dbReference type="InterPro" id="IPR001242">
    <property type="entry name" value="Condensation_dom"/>
</dbReference>
<evidence type="ECO:0000256" key="4">
    <source>
        <dbReference type="ARBA" id="ARBA00006558"/>
    </source>
</evidence>
<dbReference type="RefSeq" id="WP_014353242.1">
    <property type="nucleotide sequence ID" value="NC_016887.1"/>
</dbReference>
<gene>
    <name evidence="16" type="ordered locus">NOCYR_5047</name>
</gene>
<dbReference type="EMBL" id="FO082843">
    <property type="protein sequence ID" value="CCF65798.1"/>
    <property type="molecule type" value="Genomic_DNA"/>
</dbReference>
<evidence type="ECO:0000256" key="13">
    <source>
        <dbReference type="SAM" id="MobiDB-lite"/>
    </source>
</evidence>
<dbReference type="PANTHER" id="PTHR28037">
    <property type="entry name" value="ALCOHOL O-ACETYLTRANSFERASE 1-RELATED"/>
    <property type="match status" value="1"/>
</dbReference>
<comment type="similarity">
    <text evidence="4">Belongs to the acyltransferase PapA5 family.</text>
</comment>
<protein>
    <recommendedName>
        <fullName evidence="6">Phthiocerol/phthiodiolone dimycocerosyl transferase</fullName>
        <ecNumber evidence="5">2.3.1.282</ecNumber>
    </recommendedName>
    <alternativeName>
        <fullName evidence="12">Acyltransferase PapA5</fullName>
    </alternativeName>
    <alternativeName>
        <fullName evidence="10">Phthiocerol/phthiodiolone O-acyltransferase</fullName>
    </alternativeName>
    <alternativeName>
        <fullName evidence="11">Polyketide synthase-associated protein A5</fullName>
    </alternativeName>
</protein>
<dbReference type="STRING" id="1127134.NOCYR_5047"/>
<dbReference type="KEGG" id="ncy:NOCYR_5047"/>
<evidence type="ECO:0000256" key="2">
    <source>
        <dbReference type="ARBA" id="ARBA00000625"/>
    </source>
</evidence>
<keyword evidence="9" id="KW-0012">Acyltransferase</keyword>
<keyword evidence="17" id="KW-1185">Reference proteome</keyword>
<comment type="catalytic activity">
    <reaction evidence="2">
        <text>2 a mycocerosyl-[mycocerosic acid synthase] + a phenolphthiocerol = a dimycocerosyl phenolphthiocerol + 2 holo-[mycocerosic acid synthase].</text>
        <dbReference type="EC" id="2.3.1.282"/>
    </reaction>
</comment>
<evidence type="ECO:0000313" key="16">
    <source>
        <dbReference type="EMBL" id="CCF65798.1"/>
    </source>
</evidence>
<keyword evidence="7" id="KW-0444">Lipid biosynthesis</keyword>
<evidence type="ECO:0000259" key="14">
    <source>
        <dbReference type="Pfam" id="PF00668"/>
    </source>
</evidence>
<organism evidence="16 17">
    <name type="scientific">Nocardia cyriacigeorgica (strain GUH-2)</name>
    <dbReference type="NCBI Taxonomy" id="1127134"/>
    <lineage>
        <taxon>Bacteria</taxon>
        <taxon>Bacillati</taxon>
        <taxon>Actinomycetota</taxon>
        <taxon>Actinomycetes</taxon>
        <taxon>Mycobacteriales</taxon>
        <taxon>Nocardiaceae</taxon>
        <taxon>Nocardia</taxon>
    </lineage>
</organism>
<dbReference type="OrthoDB" id="3318646at2"/>
<sequence>MAEHRPLSPFESAYFTPDGRVGSVRTGGMPLFIGSTVRGRVDETTLLLALDEVVAAHPLLRSRVVDGAGAQHFVVDDLWRPPFEVLAGAETEYFRLVNTPVDWSDGLLRAYLLRDGDRAQLVLAIHHGIADGRSAFALLDQLWRHYTALATGSPMPSATASPAPRGTGSLSPHAPTLHALSPHAPTPDALSPHAPTPHSATPHVPTPRSATPHAPSPHAASLHAPTGAQIPEALDDRMAELVDEAAVSGWVAQVRAQVAAAVPGSAPVALPHDGNADPGGRFAMVRIESTAGETAELIAAARAHGISVNSLFSGAALVAVRDQFDAAGPLLLNLGHAADLRSRLSPPLPDSVLVNFASGIGTPVFVDDDASPVELGLRVDAGVRDALERREAAMVLLAARQFGHDPVMAAVLSMPPTFTISNIGRLPAHSLPAGLDFVRDDIFAMAPDISPKLTVFTVGERMTVQIEFDTSLYSRMRQEKVRSALAATLRGITVAARAGLG</sequence>
<evidence type="ECO:0000256" key="3">
    <source>
        <dbReference type="ARBA" id="ARBA00001907"/>
    </source>
</evidence>
<reference evidence="16 17" key="1">
    <citation type="journal article" date="2012" name="J. Bacteriol.">
        <title>Genome sequence of the human- and animal-pathogenic strain Nocardia cyriacigeorgica GUH-2.</title>
        <authorList>
            <person name="Zoropogui A."/>
            <person name="Pujic P."/>
            <person name="Normand P."/>
            <person name="Barbe V."/>
            <person name="Beaman B."/>
            <person name="Beaman L."/>
            <person name="Boiron P."/>
            <person name="Colinon C."/>
            <person name="Deredjian A."/>
            <person name="Graindorge A."/>
            <person name="Mangenot S."/>
            <person name="Nazaret S."/>
            <person name="Neto M."/>
            <person name="Petit S."/>
            <person name="Roche D."/>
            <person name="Vallenet D."/>
            <person name="Rodriguez-Nava V."/>
            <person name="Richard Y."/>
            <person name="Cournoyer B."/>
            <person name="Blaha D."/>
        </authorList>
    </citation>
    <scope>NUCLEOTIDE SEQUENCE [LARGE SCALE GENOMIC DNA]</scope>
    <source>
        <strain evidence="16 17">GUH-2</strain>
    </source>
</reference>
<feature type="compositionally biased region" description="Low complexity" evidence="13">
    <location>
        <begin position="191"/>
        <end position="223"/>
    </location>
</feature>
<name>H6R484_NOCCG</name>
<dbReference type="AlphaFoldDB" id="H6R484"/>
<comment type="catalytic activity">
    <reaction evidence="3">
        <text>2 a mycocerosyl-[mycocerosic acid synthase] + a phthiodiolone = a dimycocerosyl phthiodiolone + 2 holo-[mycocerosic acid synthase].</text>
        <dbReference type="EC" id="2.3.1.282"/>
    </reaction>
</comment>
<accession>H6R484</accession>
<dbReference type="GO" id="GO:0008610">
    <property type="term" value="P:lipid biosynthetic process"/>
    <property type="evidence" value="ECO:0007669"/>
    <property type="project" value="UniProtKB-ARBA"/>
</dbReference>
<dbReference type="GO" id="GO:0016746">
    <property type="term" value="F:acyltransferase activity"/>
    <property type="evidence" value="ECO:0007669"/>
    <property type="project" value="UniProtKB-KW"/>
</dbReference>
<evidence type="ECO:0000259" key="15">
    <source>
        <dbReference type="Pfam" id="PF16911"/>
    </source>
</evidence>
<dbReference type="PANTHER" id="PTHR28037:SF1">
    <property type="entry name" value="ALCOHOL O-ACETYLTRANSFERASE 1-RELATED"/>
    <property type="match status" value="1"/>
</dbReference>
<evidence type="ECO:0000256" key="6">
    <source>
        <dbReference type="ARBA" id="ARBA00013449"/>
    </source>
</evidence>
<evidence type="ECO:0000256" key="9">
    <source>
        <dbReference type="ARBA" id="ARBA00023315"/>
    </source>
</evidence>
<evidence type="ECO:0000256" key="5">
    <source>
        <dbReference type="ARBA" id="ARBA00012866"/>
    </source>
</evidence>
<keyword evidence="7" id="KW-0443">Lipid metabolism</keyword>
<dbReference type="InterPro" id="IPR031641">
    <property type="entry name" value="PapA_C"/>
</dbReference>
<evidence type="ECO:0000256" key="11">
    <source>
        <dbReference type="ARBA" id="ARBA00032317"/>
    </source>
</evidence>
<dbReference type="Pfam" id="PF00668">
    <property type="entry name" value="Condensation"/>
    <property type="match status" value="1"/>
</dbReference>
<evidence type="ECO:0000256" key="7">
    <source>
        <dbReference type="ARBA" id="ARBA00022516"/>
    </source>
</evidence>
<dbReference type="Gene3D" id="3.30.559.30">
    <property type="entry name" value="Nonribosomal peptide synthetase, condensation domain"/>
    <property type="match status" value="1"/>
</dbReference>
<proteinExistence type="inferred from homology"/>
<feature type="domain" description="Phthiocerol/phthiodiolone dimycocerosyl transferase C-terminal" evidence="15">
    <location>
        <begin position="279"/>
        <end position="465"/>
    </location>
</feature>
<feature type="compositionally biased region" description="Low complexity" evidence="13">
    <location>
        <begin position="153"/>
        <end position="164"/>
    </location>
</feature>
<feature type="domain" description="Condensation" evidence="14">
    <location>
        <begin position="37"/>
        <end position="158"/>
    </location>
</feature>
<evidence type="ECO:0000256" key="8">
    <source>
        <dbReference type="ARBA" id="ARBA00022679"/>
    </source>
</evidence>
<dbReference type="HOGENOM" id="CLU_618074_0_0_11"/>
<dbReference type="InterPro" id="IPR023213">
    <property type="entry name" value="CAT-like_dom_sf"/>
</dbReference>
<feature type="region of interest" description="Disordered" evidence="13">
    <location>
        <begin position="153"/>
        <end position="223"/>
    </location>
</feature>
<keyword evidence="8 16" id="KW-0808">Transferase</keyword>
<evidence type="ECO:0000256" key="10">
    <source>
        <dbReference type="ARBA" id="ARBA00030465"/>
    </source>
</evidence>
<evidence type="ECO:0000256" key="12">
    <source>
        <dbReference type="ARBA" id="ARBA00033407"/>
    </source>
</evidence>
<dbReference type="Pfam" id="PF16911">
    <property type="entry name" value="PapA_C"/>
    <property type="match status" value="1"/>
</dbReference>
<dbReference type="Proteomes" id="UP000008190">
    <property type="component" value="Chromosome"/>
</dbReference>
<dbReference type="eggNOG" id="COG1020">
    <property type="taxonomic scope" value="Bacteria"/>
</dbReference>